<comment type="caution">
    <text evidence="2">The sequence shown here is derived from an EMBL/GenBank/DDBJ whole genome shotgun (WGS) entry which is preliminary data.</text>
</comment>
<protein>
    <submittedName>
        <fullName evidence="2">Uncharacterized protein</fullName>
    </submittedName>
</protein>
<organism evidence="2 3">
    <name type="scientific">Mycena venus</name>
    <dbReference type="NCBI Taxonomy" id="2733690"/>
    <lineage>
        <taxon>Eukaryota</taxon>
        <taxon>Fungi</taxon>
        <taxon>Dikarya</taxon>
        <taxon>Basidiomycota</taxon>
        <taxon>Agaricomycotina</taxon>
        <taxon>Agaricomycetes</taxon>
        <taxon>Agaricomycetidae</taxon>
        <taxon>Agaricales</taxon>
        <taxon>Marasmiineae</taxon>
        <taxon>Mycenaceae</taxon>
        <taxon>Mycena</taxon>
    </lineage>
</organism>
<sequence length="355" mass="38947">MSALAREVSPGTLGIIQDIPGLLVSTWAFAAAETFLYGAYLIMIALYVHVLRKRGLGQNRLLSSATIALFVLCTAHCFLALAVVATRTTLEVSAIGNFVGGSIPRRRATVKEALPGGKHGIRDCQRASRCNFYLSLLCYLEFPDQDYPLPNSFDFGCCWLRFPKTFICHDDGSITCQQVLDTLMCFLEVGIFQPYSRLLAPPFYFDLSIGASLFTTFILMGLTVGRIWVLARSARRIFGAQMASTYHTICAMILESGALYLCGGIAFIFFGFSEPFTPRDVTTDGIVLAQLVGIAPTIIAVRVALGQSVENINSFIVPRPRMHSPFNNEVIATAVDPVDDEVLYIRPESVKVEAV</sequence>
<dbReference type="Proteomes" id="UP000620124">
    <property type="component" value="Unassembled WGS sequence"/>
</dbReference>
<evidence type="ECO:0000313" key="2">
    <source>
        <dbReference type="EMBL" id="KAF7344693.1"/>
    </source>
</evidence>
<keyword evidence="1" id="KW-0812">Transmembrane</keyword>
<reference evidence="2" key="1">
    <citation type="submission" date="2020-05" db="EMBL/GenBank/DDBJ databases">
        <title>Mycena genomes resolve the evolution of fungal bioluminescence.</title>
        <authorList>
            <person name="Tsai I.J."/>
        </authorList>
    </citation>
    <scope>NUCLEOTIDE SEQUENCE</scope>
    <source>
        <strain evidence="2">CCC161011</strain>
    </source>
</reference>
<dbReference type="OrthoDB" id="3039972at2759"/>
<dbReference type="AlphaFoldDB" id="A0A8H6XNR9"/>
<keyword evidence="1" id="KW-1133">Transmembrane helix</keyword>
<feature type="transmembrane region" description="Helical" evidence="1">
    <location>
        <begin position="27"/>
        <end position="49"/>
    </location>
</feature>
<accession>A0A8H6XNR9</accession>
<feature type="transmembrane region" description="Helical" evidence="1">
    <location>
        <begin position="249"/>
        <end position="273"/>
    </location>
</feature>
<dbReference type="EMBL" id="JACAZI010000014">
    <property type="protein sequence ID" value="KAF7344693.1"/>
    <property type="molecule type" value="Genomic_DNA"/>
</dbReference>
<name>A0A8H6XNR9_9AGAR</name>
<keyword evidence="1" id="KW-0472">Membrane</keyword>
<gene>
    <name evidence="2" type="ORF">MVEN_01629600</name>
</gene>
<feature type="transmembrane region" description="Helical" evidence="1">
    <location>
        <begin position="203"/>
        <end position="229"/>
    </location>
</feature>
<evidence type="ECO:0000313" key="3">
    <source>
        <dbReference type="Proteomes" id="UP000620124"/>
    </source>
</evidence>
<keyword evidence="3" id="KW-1185">Reference proteome</keyword>
<feature type="transmembrane region" description="Helical" evidence="1">
    <location>
        <begin position="61"/>
        <end position="84"/>
    </location>
</feature>
<feature type="transmembrane region" description="Helical" evidence="1">
    <location>
        <begin position="285"/>
        <end position="305"/>
    </location>
</feature>
<proteinExistence type="predicted"/>
<evidence type="ECO:0000256" key="1">
    <source>
        <dbReference type="SAM" id="Phobius"/>
    </source>
</evidence>